<name>A0A640UK45_9ACTN</name>
<dbReference type="EMBL" id="BLIR01000001">
    <property type="protein sequence ID" value="GFE35702.1"/>
    <property type="molecule type" value="Genomic_DNA"/>
</dbReference>
<reference evidence="1 2" key="1">
    <citation type="submission" date="2019-12" db="EMBL/GenBank/DDBJ databases">
        <title>Whole genome shotgun sequence of Streptomyces tubercidicus NBRC 13090.</title>
        <authorList>
            <person name="Ichikawa N."/>
            <person name="Kimura A."/>
            <person name="Kitahashi Y."/>
            <person name="Komaki H."/>
            <person name="Tamura T."/>
        </authorList>
    </citation>
    <scope>NUCLEOTIDE SEQUENCE [LARGE SCALE GENOMIC DNA]</scope>
    <source>
        <strain evidence="1 2">NBRC 13090</strain>
    </source>
</reference>
<dbReference type="AlphaFoldDB" id="A0A640UK45"/>
<dbReference type="Proteomes" id="UP000431826">
    <property type="component" value="Unassembled WGS sequence"/>
</dbReference>
<organism evidence="1 2">
    <name type="scientific">Streptomyces tubercidicus</name>
    <dbReference type="NCBI Taxonomy" id="47759"/>
    <lineage>
        <taxon>Bacteria</taxon>
        <taxon>Bacillati</taxon>
        <taxon>Actinomycetota</taxon>
        <taxon>Actinomycetes</taxon>
        <taxon>Kitasatosporales</taxon>
        <taxon>Streptomycetaceae</taxon>
        <taxon>Streptomyces</taxon>
    </lineage>
</organism>
<evidence type="ECO:0000313" key="2">
    <source>
        <dbReference type="Proteomes" id="UP000431826"/>
    </source>
</evidence>
<evidence type="ECO:0000313" key="1">
    <source>
        <dbReference type="EMBL" id="GFE35702.1"/>
    </source>
</evidence>
<gene>
    <name evidence="1" type="ORF">Stube_03750</name>
</gene>
<protein>
    <submittedName>
        <fullName evidence="1">Uncharacterized protein</fullName>
    </submittedName>
</protein>
<accession>A0A640UK45</accession>
<keyword evidence="2" id="KW-1185">Reference proteome</keyword>
<sequence length="63" mass="6851">MSCQAAAAVHCREPRAAWSALFQCGEGCGMASSGTSLRRLRIRWEILDDIPKAFLTLGCAPRL</sequence>
<proteinExistence type="predicted"/>
<comment type="caution">
    <text evidence="1">The sequence shown here is derived from an EMBL/GenBank/DDBJ whole genome shotgun (WGS) entry which is preliminary data.</text>
</comment>